<feature type="domain" description="Major facilitator superfamily (MFS) profile" evidence="7">
    <location>
        <begin position="54"/>
        <end position="555"/>
    </location>
</feature>
<feature type="transmembrane region" description="Helical" evidence="6">
    <location>
        <begin position="119"/>
        <end position="138"/>
    </location>
</feature>
<keyword evidence="3 6" id="KW-1133">Transmembrane helix</keyword>
<feature type="transmembrane region" description="Helical" evidence="6">
    <location>
        <begin position="524"/>
        <end position="545"/>
    </location>
</feature>
<comment type="subcellular location">
    <subcellularLocation>
        <location evidence="1">Membrane</location>
        <topology evidence="1">Multi-pass membrane protein</topology>
    </subcellularLocation>
</comment>
<feature type="transmembrane region" description="Helical" evidence="6">
    <location>
        <begin position="384"/>
        <end position="402"/>
    </location>
</feature>
<dbReference type="AlphaFoldDB" id="A0A1C1CIV6"/>
<dbReference type="PANTHER" id="PTHR23501">
    <property type="entry name" value="MAJOR FACILITATOR SUPERFAMILY"/>
    <property type="match status" value="1"/>
</dbReference>
<dbReference type="InterPro" id="IPR036259">
    <property type="entry name" value="MFS_trans_sf"/>
</dbReference>
<dbReference type="Proteomes" id="UP000094526">
    <property type="component" value="Unassembled WGS sequence"/>
</dbReference>
<accession>A0A1C1CIV6</accession>
<evidence type="ECO:0000256" key="6">
    <source>
        <dbReference type="SAM" id="Phobius"/>
    </source>
</evidence>
<dbReference type="EMBL" id="LGRB01000012">
    <property type="protein sequence ID" value="OCT48453.1"/>
    <property type="molecule type" value="Genomic_DNA"/>
</dbReference>
<organism evidence="8 9">
    <name type="scientific">Cladophialophora carrionii</name>
    <dbReference type="NCBI Taxonomy" id="86049"/>
    <lineage>
        <taxon>Eukaryota</taxon>
        <taxon>Fungi</taxon>
        <taxon>Dikarya</taxon>
        <taxon>Ascomycota</taxon>
        <taxon>Pezizomycotina</taxon>
        <taxon>Eurotiomycetes</taxon>
        <taxon>Chaetothyriomycetidae</taxon>
        <taxon>Chaetothyriales</taxon>
        <taxon>Herpotrichiellaceae</taxon>
        <taxon>Cladophialophora</taxon>
    </lineage>
</organism>
<dbReference type="InterPro" id="IPR020846">
    <property type="entry name" value="MFS_dom"/>
</dbReference>
<feature type="transmembrane region" description="Helical" evidence="6">
    <location>
        <begin position="177"/>
        <end position="197"/>
    </location>
</feature>
<feature type="transmembrane region" description="Helical" evidence="6">
    <location>
        <begin position="144"/>
        <end position="165"/>
    </location>
</feature>
<dbReference type="InterPro" id="IPR011701">
    <property type="entry name" value="MFS"/>
</dbReference>
<name>A0A1C1CIV6_9EURO</name>
<feature type="transmembrane region" description="Helical" evidence="6">
    <location>
        <begin position="354"/>
        <end position="377"/>
    </location>
</feature>
<dbReference type="Gene3D" id="1.20.1250.20">
    <property type="entry name" value="MFS general substrate transporter like domains"/>
    <property type="match status" value="1"/>
</dbReference>
<dbReference type="SUPFAM" id="SSF103473">
    <property type="entry name" value="MFS general substrate transporter"/>
    <property type="match status" value="1"/>
</dbReference>
<evidence type="ECO:0000259" key="7">
    <source>
        <dbReference type="PROSITE" id="PS50850"/>
    </source>
</evidence>
<evidence type="ECO:0000256" key="2">
    <source>
        <dbReference type="ARBA" id="ARBA00022692"/>
    </source>
</evidence>
<feature type="transmembrane region" description="Helical" evidence="6">
    <location>
        <begin position="89"/>
        <end position="107"/>
    </location>
</feature>
<feature type="transmembrane region" description="Helical" evidence="6">
    <location>
        <begin position="453"/>
        <end position="477"/>
    </location>
</feature>
<feature type="transmembrane region" description="Helical" evidence="6">
    <location>
        <begin position="280"/>
        <end position="297"/>
    </location>
</feature>
<protein>
    <submittedName>
        <fullName evidence="8">Putative efflux pump antibiotic resistance protein</fullName>
    </submittedName>
</protein>
<feature type="region of interest" description="Disordered" evidence="5">
    <location>
        <begin position="1"/>
        <end position="24"/>
    </location>
</feature>
<keyword evidence="4 6" id="KW-0472">Membrane</keyword>
<dbReference type="VEuPathDB" id="FungiDB:CLCR_03979"/>
<dbReference type="VEuPathDB" id="FungiDB:G647_08577"/>
<evidence type="ECO:0000256" key="3">
    <source>
        <dbReference type="ARBA" id="ARBA00022989"/>
    </source>
</evidence>
<evidence type="ECO:0000256" key="5">
    <source>
        <dbReference type="SAM" id="MobiDB-lite"/>
    </source>
</evidence>
<feature type="transmembrane region" description="Helical" evidence="6">
    <location>
        <begin position="408"/>
        <end position="427"/>
    </location>
</feature>
<evidence type="ECO:0000256" key="4">
    <source>
        <dbReference type="ARBA" id="ARBA00023136"/>
    </source>
</evidence>
<feature type="transmembrane region" description="Helical" evidence="6">
    <location>
        <begin position="203"/>
        <end position="226"/>
    </location>
</feature>
<feature type="transmembrane region" description="Helical" evidence="6">
    <location>
        <begin position="51"/>
        <end position="77"/>
    </location>
</feature>
<proteinExistence type="predicted"/>
<dbReference type="PROSITE" id="PS50850">
    <property type="entry name" value="MFS"/>
    <property type="match status" value="1"/>
</dbReference>
<evidence type="ECO:0000313" key="9">
    <source>
        <dbReference type="Proteomes" id="UP000094526"/>
    </source>
</evidence>
<dbReference type="GO" id="GO:0005886">
    <property type="term" value="C:plasma membrane"/>
    <property type="evidence" value="ECO:0007669"/>
    <property type="project" value="TreeGrafter"/>
</dbReference>
<feature type="transmembrane region" description="Helical" evidence="6">
    <location>
        <begin position="317"/>
        <end position="342"/>
    </location>
</feature>
<dbReference type="OrthoDB" id="2985014at2759"/>
<gene>
    <name evidence="8" type="ORF">CLCR_03979</name>
</gene>
<dbReference type="GO" id="GO:0022857">
    <property type="term" value="F:transmembrane transporter activity"/>
    <property type="evidence" value="ECO:0007669"/>
    <property type="project" value="InterPro"/>
</dbReference>
<sequence>MADIATDTAVRRGESRAAGSTTSVVAGQPTEQLQVEEANEEQVQYPAGPQLWLNAGAMMLVCFLHGLDLTIVAPTVPSLTNEFKTVADIGWYSAVYGLVLSATNFFFGKVYTLFDLKKVYVVSVATFELGSVMCTFAPSSIVFILGRAVAGLGAGGQGIGVMTFISRSFPVEKRPIMNGIMGFAQSFGLVSAPAIGGSLIDAFSWRVCYGINIPLGVIAILISLFWMKDLFPNPDLQLPLPEKLRRLDPVGTVLVLPCVVCLLLALIWGGTKFAWNDWRVILLFVLFAVLSGAFGYVQYRQQEKAILPPRIMKNRTVLASAVFSCCTNGILAVTEYYIAIYFQGVQGYTAARAGLLGLPMIVGLAVTSLLAALSIGWIGYYTPFLFATSIFAPIASGLLTTLDLDDSPVKVAALLGFLGVAVGRVWTNGDSQFGIQQPVTAIMTVLSPKDIPLAVGVLALGSGLGSSAFIAASASLFQNRLVAEIARHSPATNTTLLEGHGLSDLRKVLGPDRLKDVLFGYNEAVIQTLYLPLGLGLLTIVGSTLTEVKSVKRKD</sequence>
<evidence type="ECO:0000256" key="1">
    <source>
        <dbReference type="ARBA" id="ARBA00004141"/>
    </source>
</evidence>
<reference evidence="9" key="1">
    <citation type="submission" date="2015-07" db="EMBL/GenBank/DDBJ databases">
        <authorList>
            <person name="Teixeira M.M."/>
            <person name="Souza R.C."/>
            <person name="Almeida L.G."/>
            <person name="Vicente V.A."/>
            <person name="de Hoog S."/>
            <person name="Bocca A.L."/>
            <person name="de Almeida S.R."/>
            <person name="Vasconcelos A.T."/>
            <person name="Felipe M.S."/>
        </authorList>
    </citation>
    <scope>NUCLEOTIDE SEQUENCE [LARGE SCALE GENOMIC DNA]</scope>
    <source>
        <strain evidence="9">KSF</strain>
    </source>
</reference>
<dbReference type="Pfam" id="PF07690">
    <property type="entry name" value="MFS_1"/>
    <property type="match status" value="1"/>
</dbReference>
<keyword evidence="9" id="KW-1185">Reference proteome</keyword>
<feature type="transmembrane region" description="Helical" evidence="6">
    <location>
        <begin position="247"/>
        <end position="268"/>
    </location>
</feature>
<evidence type="ECO:0000313" key="8">
    <source>
        <dbReference type="EMBL" id="OCT48453.1"/>
    </source>
</evidence>
<keyword evidence="2 6" id="KW-0812">Transmembrane</keyword>
<comment type="caution">
    <text evidence="8">The sequence shown here is derived from an EMBL/GenBank/DDBJ whole genome shotgun (WGS) entry which is preliminary data.</text>
</comment>
<dbReference type="eggNOG" id="KOG0254">
    <property type="taxonomic scope" value="Eukaryota"/>
</dbReference>
<dbReference type="PANTHER" id="PTHR23501:SF198">
    <property type="entry name" value="AZOLE RESISTANCE PROTEIN 1-RELATED"/>
    <property type="match status" value="1"/>
</dbReference>